<keyword evidence="1" id="KW-0805">Transcription regulation</keyword>
<dbReference type="Gene3D" id="2.60.120.10">
    <property type="entry name" value="Jelly Rolls"/>
    <property type="match status" value="1"/>
</dbReference>
<dbReference type="STRING" id="94869.SAMN04488529_1158"/>
<sequence length="232" mass="26565">MNRINNQSKLDDYIEKYNIEDFFGINMKNHMELHSFNKGSHIVKVNEPIDYFYFFVEGKIKVYTILKNGKSLLFRLYNPLTIIGDVEFIDCDKANSNIEAINECLCIAISMSNIRKYAVNDPTFLKCICESLGKKFISSSIASSINILYPLENRLSSYLLAIAPENNEHSNLDGGIITDKFTEMADLLGTSYRHLIRTINKLCNENIIKKERNSIIILNLNALEKLAGDLYK</sequence>
<dbReference type="GO" id="GO:0016301">
    <property type="term" value="F:kinase activity"/>
    <property type="evidence" value="ECO:0007669"/>
    <property type="project" value="UniProtKB-KW"/>
</dbReference>
<accession>A0A1H0VAE1</accession>
<evidence type="ECO:0000259" key="5">
    <source>
        <dbReference type="PROSITE" id="PS51063"/>
    </source>
</evidence>
<dbReference type="SUPFAM" id="SSF46785">
    <property type="entry name" value="Winged helix' DNA-binding domain"/>
    <property type="match status" value="1"/>
</dbReference>
<keyword evidence="6" id="KW-0808">Transferase</keyword>
<keyword evidence="3" id="KW-0804">Transcription</keyword>
<dbReference type="AlphaFoldDB" id="A0A1H0VAE1"/>
<dbReference type="GO" id="GO:0006355">
    <property type="term" value="P:regulation of DNA-templated transcription"/>
    <property type="evidence" value="ECO:0007669"/>
    <property type="project" value="InterPro"/>
</dbReference>
<keyword evidence="2" id="KW-0238">DNA-binding</keyword>
<dbReference type="CDD" id="cd00038">
    <property type="entry name" value="CAP_ED"/>
    <property type="match status" value="1"/>
</dbReference>
<dbReference type="RefSeq" id="WP_089972250.1">
    <property type="nucleotide sequence ID" value="NZ_FNJM01000015.1"/>
</dbReference>
<proteinExistence type="predicted"/>
<evidence type="ECO:0000256" key="3">
    <source>
        <dbReference type="ARBA" id="ARBA00023163"/>
    </source>
</evidence>
<dbReference type="Proteomes" id="UP000198597">
    <property type="component" value="Unassembled WGS sequence"/>
</dbReference>
<dbReference type="Pfam" id="PF00027">
    <property type="entry name" value="cNMP_binding"/>
    <property type="match status" value="1"/>
</dbReference>
<dbReference type="InterPro" id="IPR036390">
    <property type="entry name" value="WH_DNA-bd_sf"/>
</dbReference>
<dbReference type="Pfam" id="PF13545">
    <property type="entry name" value="HTH_Crp_2"/>
    <property type="match status" value="1"/>
</dbReference>
<dbReference type="EMBL" id="FNJM01000015">
    <property type="protein sequence ID" value="SDP75056.1"/>
    <property type="molecule type" value="Genomic_DNA"/>
</dbReference>
<feature type="domain" description="HTH crp-type" evidence="5">
    <location>
        <begin position="149"/>
        <end position="221"/>
    </location>
</feature>
<organism evidence="6 7">
    <name type="scientific">Clostridium gasigenes</name>
    <dbReference type="NCBI Taxonomy" id="94869"/>
    <lineage>
        <taxon>Bacteria</taxon>
        <taxon>Bacillati</taxon>
        <taxon>Bacillota</taxon>
        <taxon>Clostridia</taxon>
        <taxon>Eubacteriales</taxon>
        <taxon>Clostridiaceae</taxon>
        <taxon>Clostridium</taxon>
    </lineage>
</organism>
<dbReference type="PROSITE" id="PS50042">
    <property type="entry name" value="CNMP_BINDING_3"/>
    <property type="match status" value="1"/>
</dbReference>
<dbReference type="OrthoDB" id="581021at2"/>
<dbReference type="SUPFAM" id="SSF51206">
    <property type="entry name" value="cAMP-binding domain-like"/>
    <property type="match status" value="1"/>
</dbReference>
<dbReference type="InterPro" id="IPR018490">
    <property type="entry name" value="cNMP-bd_dom_sf"/>
</dbReference>
<evidence type="ECO:0000259" key="4">
    <source>
        <dbReference type="PROSITE" id="PS50042"/>
    </source>
</evidence>
<dbReference type="InterPro" id="IPR012318">
    <property type="entry name" value="HTH_CRP"/>
</dbReference>
<evidence type="ECO:0000313" key="7">
    <source>
        <dbReference type="Proteomes" id="UP000198597"/>
    </source>
</evidence>
<dbReference type="GO" id="GO:0003677">
    <property type="term" value="F:DNA binding"/>
    <property type="evidence" value="ECO:0007669"/>
    <property type="project" value="UniProtKB-KW"/>
</dbReference>
<dbReference type="InterPro" id="IPR014710">
    <property type="entry name" value="RmlC-like_jellyroll"/>
</dbReference>
<feature type="domain" description="Cyclic nucleotide-binding" evidence="4">
    <location>
        <begin position="26"/>
        <end position="135"/>
    </location>
</feature>
<dbReference type="Gene3D" id="1.10.10.10">
    <property type="entry name" value="Winged helix-like DNA-binding domain superfamily/Winged helix DNA-binding domain"/>
    <property type="match status" value="1"/>
</dbReference>
<dbReference type="InterPro" id="IPR000595">
    <property type="entry name" value="cNMP-bd_dom"/>
</dbReference>
<protein>
    <submittedName>
        <fullName evidence="6">cAMP-binding domain of CRP or a regulatory subunit of cAMP-dependent protein kinases</fullName>
    </submittedName>
</protein>
<name>A0A1H0VAE1_9CLOT</name>
<evidence type="ECO:0000256" key="2">
    <source>
        <dbReference type="ARBA" id="ARBA00023125"/>
    </source>
</evidence>
<evidence type="ECO:0000256" key="1">
    <source>
        <dbReference type="ARBA" id="ARBA00023015"/>
    </source>
</evidence>
<evidence type="ECO:0000313" key="6">
    <source>
        <dbReference type="EMBL" id="SDP75056.1"/>
    </source>
</evidence>
<dbReference type="PROSITE" id="PS51063">
    <property type="entry name" value="HTH_CRP_2"/>
    <property type="match status" value="1"/>
</dbReference>
<keyword evidence="7" id="KW-1185">Reference proteome</keyword>
<gene>
    <name evidence="6" type="ORF">SAMN04488529_1158</name>
</gene>
<reference evidence="6 7" key="1">
    <citation type="submission" date="2016-10" db="EMBL/GenBank/DDBJ databases">
        <authorList>
            <person name="de Groot N.N."/>
        </authorList>
    </citation>
    <scope>NUCLEOTIDE SEQUENCE [LARGE SCALE GENOMIC DNA]</scope>
    <source>
        <strain evidence="6 7">DSM 12272</strain>
    </source>
</reference>
<dbReference type="InterPro" id="IPR036388">
    <property type="entry name" value="WH-like_DNA-bd_sf"/>
</dbReference>
<keyword evidence="6" id="KW-0418">Kinase</keyword>